<sequence>MDGQHPSHIPPFGALYPIPQPQIIPPLSFQHGVYMEEPAQSMPSHPQAPRSRRRTAHGPDHIKHRRTRSGCYTCRQRRVKCDEARPTCERCKKGKRECNYPETASSSSSRAARSVKAKDDLDRDSSPSDDETARTGALAQVLDEEEGGDQDDDSTTYESTSSRKASEASALTREKGLTPASATDSTSASTRPALSRGNSQPVIQPSIIEHVRWPGLPSDIKWYLSYHRNNISHHHYGFKYDGSNFLAETFLHIAMGDEALMYAVVAFAAYFYTLSREDGSIHEFLKYYDRSVTILLSSLGKRRKLRVSTLLTILQLATIEEFLGDWVNLIGHQKAAHSIITDLFTPETVMQDDTRRKIIGWYIRFDLFAGIMGGGETVLGRDWFAAVAGFYERQARAKPQDLGARFEDWSARSRLLATDATLLFAQNNMENISKENFSQGLQQLSAAFESFGSEIESTFIDPAYFVESLPKAPPPSEDDITDFRDPHTLLAGEYFTINIILMDHWAMLLMFKYQTAMALGQMPGPDFVELALKKCKMFEAVQYYDRGGSGVILSLQASIGIAALFLPKDARHTDWCRRKFALIEQKGYIYPSSFRKRMTDIWAIDVTHWWLPDNDAFPLPVRRIREFIESRFKEQTPTSVSEMSGIFKTLNVDSPTSTRNTPSSETFDPSILDSALMSRQSPEQTWPR</sequence>
<dbReference type="InterPro" id="IPR036864">
    <property type="entry name" value="Zn2-C6_fun-type_DNA-bd_sf"/>
</dbReference>
<dbReference type="Pfam" id="PF11951">
    <property type="entry name" value="Fungal_trans_2"/>
    <property type="match status" value="1"/>
</dbReference>
<dbReference type="CDD" id="cd00067">
    <property type="entry name" value="GAL4"/>
    <property type="match status" value="1"/>
</dbReference>
<dbReference type="AlphaFoldDB" id="A0A9P4UN39"/>
<dbReference type="PANTHER" id="PTHR37534">
    <property type="entry name" value="TRANSCRIPTIONAL ACTIVATOR PROTEIN UGA3"/>
    <property type="match status" value="1"/>
</dbReference>
<evidence type="ECO:0000259" key="4">
    <source>
        <dbReference type="PROSITE" id="PS50048"/>
    </source>
</evidence>
<dbReference type="PANTHER" id="PTHR37534:SF10">
    <property type="entry name" value="ZN(II)2CYS6 TRANSCRIPTION FACTOR (EUROFUNG)"/>
    <property type="match status" value="1"/>
</dbReference>
<feature type="compositionally biased region" description="Low complexity" evidence="3">
    <location>
        <begin position="104"/>
        <end position="114"/>
    </location>
</feature>
<dbReference type="Proteomes" id="UP000799441">
    <property type="component" value="Unassembled WGS sequence"/>
</dbReference>
<reference evidence="5" key="1">
    <citation type="journal article" date="2020" name="Stud. Mycol.">
        <title>101 Dothideomycetes genomes: a test case for predicting lifestyles and emergence of pathogens.</title>
        <authorList>
            <person name="Haridas S."/>
            <person name="Albert R."/>
            <person name="Binder M."/>
            <person name="Bloem J."/>
            <person name="Labutti K."/>
            <person name="Salamov A."/>
            <person name="Andreopoulos B."/>
            <person name="Baker S."/>
            <person name="Barry K."/>
            <person name="Bills G."/>
            <person name="Bluhm B."/>
            <person name="Cannon C."/>
            <person name="Castanera R."/>
            <person name="Culley D."/>
            <person name="Daum C."/>
            <person name="Ezra D."/>
            <person name="Gonzalez J."/>
            <person name="Henrissat B."/>
            <person name="Kuo A."/>
            <person name="Liang C."/>
            <person name="Lipzen A."/>
            <person name="Lutzoni F."/>
            <person name="Magnuson J."/>
            <person name="Mondo S."/>
            <person name="Nolan M."/>
            <person name="Ohm R."/>
            <person name="Pangilinan J."/>
            <person name="Park H.-J."/>
            <person name="Ramirez L."/>
            <person name="Alfaro M."/>
            <person name="Sun H."/>
            <person name="Tritt A."/>
            <person name="Yoshinaga Y."/>
            <person name="Zwiers L.-H."/>
            <person name="Turgeon B."/>
            <person name="Goodwin S."/>
            <person name="Spatafora J."/>
            <person name="Crous P."/>
            <person name="Grigoriev I."/>
        </authorList>
    </citation>
    <scope>NUCLEOTIDE SEQUENCE</scope>
    <source>
        <strain evidence="5">CBS 116435</strain>
    </source>
</reference>
<dbReference type="GO" id="GO:0045944">
    <property type="term" value="P:positive regulation of transcription by RNA polymerase II"/>
    <property type="evidence" value="ECO:0007669"/>
    <property type="project" value="TreeGrafter"/>
</dbReference>
<dbReference type="SUPFAM" id="SSF57701">
    <property type="entry name" value="Zn2/Cys6 DNA-binding domain"/>
    <property type="match status" value="1"/>
</dbReference>
<evidence type="ECO:0000256" key="1">
    <source>
        <dbReference type="ARBA" id="ARBA00004123"/>
    </source>
</evidence>
<evidence type="ECO:0000313" key="6">
    <source>
        <dbReference type="Proteomes" id="UP000799441"/>
    </source>
</evidence>
<dbReference type="InterPro" id="IPR001138">
    <property type="entry name" value="Zn2Cys6_DnaBD"/>
</dbReference>
<feature type="compositionally biased region" description="Basic residues" evidence="3">
    <location>
        <begin position="50"/>
        <end position="67"/>
    </location>
</feature>
<dbReference type="GO" id="GO:0008270">
    <property type="term" value="F:zinc ion binding"/>
    <property type="evidence" value="ECO:0007669"/>
    <property type="project" value="InterPro"/>
</dbReference>
<keyword evidence="2" id="KW-0539">Nucleus</keyword>
<feature type="region of interest" description="Disordered" evidence="3">
    <location>
        <begin position="37"/>
        <end position="67"/>
    </location>
</feature>
<dbReference type="PROSITE" id="PS50048">
    <property type="entry name" value="ZN2_CY6_FUNGAL_2"/>
    <property type="match status" value="1"/>
</dbReference>
<organism evidence="5 6">
    <name type="scientific">Polychaeton citri CBS 116435</name>
    <dbReference type="NCBI Taxonomy" id="1314669"/>
    <lineage>
        <taxon>Eukaryota</taxon>
        <taxon>Fungi</taxon>
        <taxon>Dikarya</taxon>
        <taxon>Ascomycota</taxon>
        <taxon>Pezizomycotina</taxon>
        <taxon>Dothideomycetes</taxon>
        <taxon>Dothideomycetidae</taxon>
        <taxon>Capnodiales</taxon>
        <taxon>Capnodiaceae</taxon>
        <taxon>Polychaeton</taxon>
    </lineage>
</organism>
<evidence type="ECO:0000256" key="2">
    <source>
        <dbReference type="ARBA" id="ARBA00023242"/>
    </source>
</evidence>
<dbReference type="GO" id="GO:0005634">
    <property type="term" value="C:nucleus"/>
    <property type="evidence" value="ECO:0007669"/>
    <property type="project" value="UniProtKB-SubCell"/>
</dbReference>
<proteinExistence type="predicted"/>
<dbReference type="EMBL" id="MU003786">
    <property type="protein sequence ID" value="KAF2721947.1"/>
    <property type="molecule type" value="Genomic_DNA"/>
</dbReference>
<feature type="compositionally biased region" description="Low complexity" evidence="3">
    <location>
        <begin position="178"/>
        <end position="193"/>
    </location>
</feature>
<dbReference type="PROSITE" id="PS00463">
    <property type="entry name" value="ZN2_CY6_FUNGAL_1"/>
    <property type="match status" value="1"/>
</dbReference>
<dbReference type="GO" id="GO:0000981">
    <property type="term" value="F:DNA-binding transcription factor activity, RNA polymerase II-specific"/>
    <property type="evidence" value="ECO:0007669"/>
    <property type="project" value="InterPro"/>
</dbReference>
<comment type="subcellular location">
    <subcellularLocation>
        <location evidence="1">Nucleus</location>
    </subcellularLocation>
</comment>
<feature type="compositionally biased region" description="Basic and acidic residues" evidence="3">
    <location>
        <begin position="116"/>
        <end position="126"/>
    </location>
</feature>
<evidence type="ECO:0000256" key="3">
    <source>
        <dbReference type="SAM" id="MobiDB-lite"/>
    </source>
</evidence>
<dbReference type="OrthoDB" id="5278208at2759"/>
<comment type="caution">
    <text evidence="5">The sequence shown here is derived from an EMBL/GenBank/DDBJ whole genome shotgun (WGS) entry which is preliminary data.</text>
</comment>
<feature type="compositionally biased region" description="Acidic residues" evidence="3">
    <location>
        <begin position="142"/>
        <end position="155"/>
    </location>
</feature>
<keyword evidence="6" id="KW-1185">Reference proteome</keyword>
<feature type="compositionally biased region" description="Polar residues" evidence="3">
    <location>
        <begin position="651"/>
        <end position="667"/>
    </location>
</feature>
<name>A0A9P4UN39_9PEZI</name>
<evidence type="ECO:0000313" key="5">
    <source>
        <dbReference type="EMBL" id="KAF2721947.1"/>
    </source>
</evidence>
<dbReference type="Gene3D" id="4.10.240.10">
    <property type="entry name" value="Zn(2)-C6 fungal-type DNA-binding domain"/>
    <property type="match status" value="1"/>
</dbReference>
<accession>A0A9P4UN39</accession>
<protein>
    <recommendedName>
        <fullName evidence="4">Zn(2)-C6 fungal-type domain-containing protein</fullName>
    </recommendedName>
</protein>
<gene>
    <name evidence="5" type="ORF">K431DRAFT_62442</name>
</gene>
<dbReference type="SMART" id="SM00066">
    <property type="entry name" value="GAL4"/>
    <property type="match status" value="1"/>
</dbReference>
<dbReference type="InterPro" id="IPR021858">
    <property type="entry name" value="Fun_TF"/>
</dbReference>
<feature type="region of interest" description="Disordered" evidence="3">
    <location>
        <begin position="651"/>
        <end position="688"/>
    </location>
</feature>
<feature type="domain" description="Zn(2)-C6 fungal-type" evidence="4">
    <location>
        <begin position="70"/>
        <end position="100"/>
    </location>
</feature>
<feature type="region of interest" description="Disordered" evidence="3">
    <location>
        <begin position="92"/>
        <end position="201"/>
    </location>
</feature>
<feature type="compositionally biased region" description="Polar residues" evidence="3">
    <location>
        <begin position="677"/>
        <end position="688"/>
    </location>
</feature>
<dbReference type="GO" id="GO:0000976">
    <property type="term" value="F:transcription cis-regulatory region binding"/>
    <property type="evidence" value="ECO:0007669"/>
    <property type="project" value="TreeGrafter"/>
</dbReference>
<dbReference type="Pfam" id="PF00172">
    <property type="entry name" value="Zn_clus"/>
    <property type="match status" value="1"/>
</dbReference>